<dbReference type="SMART" id="SM00418">
    <property type="entry name" value="HTH_ARSR"/>
    <property type="match status" value="1"/>
</dbReference>
<keyword evidence="3" id="KW-0804">Transcription</keyword>
<keyword evidence="2" id="KW-0238">DNA-binding</keyword>
<dbReference type="EMBL" id="WIAO01000012">
    <property type="protein sequence ID" value="MQM26305.1"/>
    <property type="molecule type" value="Genomic_DNA"/>
</dbReference>
<dbReference type="SUPFAM" id="SSF46785">
    <property type="entry name" value="Winged helix' DNA-binding domain"/>
    <property type="match status" value="1"/>
</dbReference>
<dbReference type="CDD" id="cd00090">
    <property type="entry name" value="HTH_ARSR"/>
    <property type="match status" value="1"/>
</dbReference>
<dbReference type="Gene3D" id="1.10.10.10">
    <property type="entry name" value="Winged helix-like DNA-binding domain superfamily/Winged helix DNA-binding domain"/>
    <property type="match status" value="1"/>
</dbReference>
<dbReference type="GO" id="GO:0003700">
    <property type="term" value="F:DNA-binding transcription factor activity"/>
    <property type="evidence" value="ECO:0007669"/>
    <property type="project" value="InterPro"/>
</dbReference>
<evidence type="ECO:0000313" key="5">
    <source>
        <dbReference type="EMBL" id="MQM26305.1"/>
    </source>
</evidence>
<keyword evidence="6" id="KW-1185">Reference proteome</keyword>
<comment type="caution">
    <text evidence="5">The sequence shown here is derived from an EMBL/GenBank/DDBJ whole genome shotgun (WGS) entry which is preliminary data.</text>
</comment>
<evidence type="ECO:0000259" key="4">
    <source>
        <dbReference type="SMART" id="SM00418"/>
    </source>
</evidence>
<organism evidence="5 6">
    <name type="scientific">Glycomyces albidus</name>
    <dbReference type="NCBI Taxonomy" id="2656774"/>
    <lineage>
        <taxon>Bacteria</taxon>
        <taxon>Bacillati</taxon>
        <taxon>Actinomycetota</taxon>
        <taxon>Actinomycetes</taxon>
        <taxon>Glycomycetales</taxon>
        <taxon>Glycomycetaceae</taxon>
        <taxon>Glycomyces</taxon>
    </lineage>
</organism>
<evidence type="ECO:0000256" key="1">
    <source>
        <dbReference type="ARBA" id="ARBA00023015"/>
    </source>
</evidence>
<dbReference type="RefSeq" id="WP_322633183.1">
    <property type="nucleotide sequence ID" value="NZ_WIAO01000012.1"/>
</dbReference>
<dbReference type="InterPro" id="IPR051011">
    <property type="entry name" value="Metal_resp_trans_reg"/>
</dbReference>
<evidence type="ECO:0000256" key="2">
    <source>
        <dbReference type="ARBA" id="ARBA00023125"/>
    </source>
</evidence>
<proteinExistence type="predicted"/>
<dbReference type="InterPro" id="IPR036390">
    <property type="entry name" value="WH_DNA-bd_sf"/>
</dbReference>
<dbReference type="AlphaFoldDB" id="A0A6L5G9G7"/>
<evidence type="ECO:0000313" key="6">
    <source>
        <dbReference type="Proteomes" id="UP000477750"/>
    </source>
</evidence>
<protein>
    <submittedName>
        <fullName evidence="5">Helix-turn-helix domain-containing protein</fullName>
    </submittedName>
</protein>
<reference evidence="5 6" key="1">
    <citation type="submission" date="2019-10" db="EMBL/GenBank/DDBJ databases">
        <title>Glycomyces albidus sp. nov., a novel actinomycete isolated from rhizosphere soil of wheat (Triticum aestivum L.).</title>
        <authorList>
            <person name="Qian L."/>
        </authorList>
    </citation>
    <scope>NUCLEOTIDE SEQUENCE [LARGE SCALE GENOMIC DNA]</scope>
    <source>
        <strain evidence="5 6">NEAU-7082</strain>
    </source>
</reference>
<evidence type="ECO:0000256" key="3">
    <source>
        <dbReference type="ARBA" id="ARBA00023163"/>
    </source>
</evidence>
<dbReference type="Pfam" id="PF12840">
    <property type="entry name" value="HTH_20"/>
    <property type="match status" value="1"/>
</dbReference>
<dbReference type="InterPro" id="IPR001845">
    <property type="entry name" value="HTH_ArsR_DNA-bd_dom"/>
</dbReference>
<dbReference type="PANTHER" id="PTHR43132:SF6">
    <property type="entry name" value="HTH-TYPE TRANSCRIPTIONAL REPRESSOR CZRA"/>
    <property type="match status" value="1"/>
</dbReference>
<gene>
    <name evidence="5" type="ORF">GFD30_12095</name>
</gene>
<feature type="domain" description="HTH arsR-type" evidence="4">
    <location>
        <begin position="247"/>
        <end position="322"/>
    </location>
</feature>
<accession>A0A6L5G9G7</accession>
<name>A0A6L5G9G7_9ACTN</name>
<sequence length="326" mass="35088">MIELGLSVADLAATRFALSPLWEVTASIRVLKSPAEHTLHRRWAKAAGPRLRGRDLRLLFDLVPVPTRGLPAFLAPPPSTSTPDLALELAAMRTTGHDEVRAGLGMIPRTPAIEDFAADLDAGLPRLETAIADYWEAALAPWWPRIRALCERDLLYRSRLLAEGGAKRLFADLHPQIRWDPSGTLRIDNRQWEIAEALGGRGLLLVPTVFGGERIFSVVAQPWTPTVRYPPRGLATLWSGEAPAAPAALDGVLGPTRAALLAALAEPASTTSLAERTGLSAGAVSQQLGLLHRAGLVSRHRTGRLVLYARTLTAEALLEAPESAAP</sequence>
<dbReference type="InterPro" id="IPR036388">
    <property type="entry name" value="WH-like_DNA-bd_sf"/>
</dbReference>
<dbReference type="InterPro" id="IPR011991">
    <property type="entry name" value="ArsR-like_HTH"/>
</dbReference>
<keyword evidence="1" id="KW-0805">Transcription regulation</keyword>
<dbReference type="GO" id="GO:0003677">
    <property type="term" value="F:DNA binding"/>
    <property type="evidence" value="ECO:0007669"/>
    <property type="project" value="UniProtKB-KW"/>
</dbReference>
<dbReference type="Proteomes" id="UP000477750">
    <property type="component" value="Unassembled WGS sequence"/>
</dbReference>
<dbReference type="PANTHER" id="PTHR43132">
    <property type="entry name" value="ARSENICAL RESISTANCE OPERON REPRESSOR ARSR-RELATED"/>
    <property type="match status" value="1"/>
</dbReference>